<dbReference type="InterPro" id="IPR052599">
    <property type="entry name" value="SLC43A_AATransporter"/>
</dbReference>
<feature type="transmembrane region" description="Helical" evidence="8">
    <location>
        <begin position="281"/>
        <end position="305"/>
    </location>
</feature>
<feature type="transmembrane region" description="Helical" evidence="8">
    <location>
        <begin position="325"/>
        <end position="346"/>
    </location>
</feature>
<dbReference type="AlphaFoldDB" id="A0AAV9XVI1"/>
<name>A0AAV9XVI1_9CRYT</name>
<feature type="transmembrane region" description="Helical" evidence="8">
    <location>
        <begin position="449"/>
        <end position="468"/>
    </location>
</feature>
<dbReference type="GO" id="GO:0016020">
    <property type="term" value="C:membrane"/>
    <property type="evidence" value="ECO:0007669"/>
    <property type="project" value="UniProtKB-SubCell"/>
</dbReference>
<evidence type="ECO:0000256" key="8">
    <source>
        <dbReference type="SAM" id="Phobius"/>
    </source>
</evidence>
<dbReference type="PANTHER" id="PTHR20772">
    <property type="entry name" value="PROTEIN FMP42"/>
    <property type="match status" value="1"/>
</dbReference>
<comment type="similarity">
    <text evidence="2">Belongs to the SLC43A transporter (TC 2.A.1.44) family.</text>
</comment>
<evidence type="ECO:0000256" key="3">
    <source>
        <dbReference type="ARBA" id="ARBA00022448"/>
    </source>
</evidence>
<keyword evidence="5" id="KW-0029">Amino-acid transport</keyword>
<keyword evidence="3" id="KW-0813">Transport</keyword>
<feature type="transmembrane region" description="Helical" evidence="8">
    <location>
        <begin position="24"/>
        <end position="45"/>
    </location>
</feature>
<keyword evidence="4 8" id="KW-0812">Transmembrane</keyword>
<organism evidence="9 10">
    <name type="scientific">Cryptosporidium xiaoi</name>
    <dbReference type="NCBI Taxonomy" id="659607"/>
    <lineage>
        <taxon>Eukaryota</taxon>
        <taxon>Sar</taxon>
        <taxon>Alveolata</taxon>
        <taxon>Apicomplexa</taxon>
        <taxon>Conoidasida</taxon>
        <taxon>Coccidia</taxon>
        <taxon>Eucoccidiorida</taxon>
        <taxon>Eimeriorina</taxon>
        <taxon>Cryptosporidiidae</taxon>
        <taxon>Cryptosporidium</taxon>
    </lineage>
</organism>
<evidence type="ECO:0000256" key="4">
    <source>
        <dbReference type="ARBA" id="ARBA00022692"/>
    </source>
</evidence>
<keyword evidence="6 8" id="KW-1133">Transmembrane helix</keyword>
<proteinExistence type="inferred from homology"/>
<keyword evidence="7 8" id="KW-0472">Membrane</keyword>
<evidence type="ECO:0000256" key="2">
    <source>
        <dbReference type="ARBA" id="ARBA00006595"/>
    </source>
</evidence>
<evidence type="ECO:0000256" key="7">
    <source>
        <dbReference type="ARBA" id="ARBA00023136"/>
    </source>
</evidence>
<dbReference type="EMBL" id="JAWDEY010000031">
    <property type="protein sequence ID" value="KAK6588696.1"/>
    <property type="molecule type" value="Genomic_DNA"/>
</dbReference>
<dbReference type="InterPro" id="IPR036259">
    <property type="entry name" value="MFS_trans_sf"/>
</dbReference>
<dbReference type="PANTHER" id="PTHR20772:SF2">
    <property type="entry name" value="PROTEIN FMP42"/>
    <property type="match status" value="1"/>
</dbReference>
<reference evidence="9 10" key="1">
    <citation type="submission" date="2023-10" db="EMBL/GenBank/DDBJ databases">
        <title>Comparative genomics analysis reveals potential genetic determinants of host preference in Cryptosporidium xiaoi.</title>
        <authorList>
            <person name="Xiao L."/>
            <person name="Li J."/>
        </authorList>
    </citation>
    <scope>NUCLEOTIDE SEQUENCE [LARGE SCALE GENOMIC DNA]</scope>
    <source>
        <strain evidence="9 10">52996</strain>
    </source>
</reference>
<keyword evidence="10" id="KW-1185">Reference proteome</keyword>
<comment type="caution">
    <text evidence="9">The sequence shown here is derived from an EMBL/GenBank/DDBJ whole genome shotgun (WGS) entry which is preliminary data.</text>
</comment>
<protein>
    <submittedName>
        <fullName evidence="9">Uncharacterized protein</fullName>
    </submittedName>
</protein>
<evidence type="ECO:0000256" key="5">
    <source>
        <dbReference type="ARBA" id="ARBA00022970"/>
    </source>
</evidence>
<feature type="transmembrane region" description="Helical" evidence="8">
    <location>
        <begin position="358"/>
        <end position="377"/>
    </location>
</feature>
<accession>A0AAV9XVI1</accession>
<feature type="transmembrane region" description="Helical" evidence="8">
    <location>
        <begin position="192"/>
        <end position="214"/>
    </location>
</feature>
<evidence type="ECO:0000256" key="6">
    <source>
        <dbReference type="ARBA" id="ARBA00022989"/>
    </source>
</evidence>
<dbReference type="SUPFAM" id="SSF103473">
    <property type="entry name" value="MFS general substrate transporter"/>
    <property type="match status" value="1"/>
</dbReference>
<evidence type="ECO:0000313" key="9">
    <source>
        <dbReference type="EMBL" id="KAK6588696.1"/>
    </source>
</evidence>
<dbReference type="GO" id="GO:0006865">
    <property type="term" value="P:amino acid transport"/>
    <property type="evidence" value="ECO:0007669"/>
    <property type="project" value="UniProtKB-KW"/>
</dbReference>
<sequence length="486" mass="54121">MGNIKKDLESKPLISEKDNTSKTAIVMVIMASFQMLVSSGIMLGWQSLANVIKSSGTYRFLCEDPSLPCMKEEVYLANLMSTVISIQMFLVIFLGIFMDLFGPKFMGICQTFSALGTFMIAYGNPQGNIDYVWYGALLQNICGCVYIPSFIHLANLFPNKRAVISSTLSTLYGFSSLTFLVVQIVYDNLSVSMSNVLLPLGIIQGLFVIYSFLLPNNTIQIGDKCSFSLKKFGFYIIKGNNPSEKIENNLNVPTYEADNSDSKSILTSKIIPLYNKIFSKLFVVQFLLELFLVVSVNFYVSTLSLQIEEISGLTTEKERKSVGHFWSTIFTFIAPFGSILGILEGFLVDSFGLWKSALVPSFLLISCALLKLVPAVPYQVLTFIAYTTSQEAFFSAAYSLFAVAIPTNVMCTFVGINLILQSFPVGYLTRTLVSLVSDEGWSFRDVNTMLVFPAIIVSVTYVKFLYSFEKNNRKNKSKVTNDQTVV</sequence>
<gene>
    <name evidence="9" type="ORF">RS030_3388</name>
</gene>
<comment type="subcellular location">
    <subcellularLocation>
        <location evidence="1">Membrane</location>
        <topology evidence="1">Multi-pass membrane protein</topology>
    </subcellularLocation>
</comment>
<evidence type="ECO:0000256" key="1">
    <source>
        <dbReference type="ARBA" id="ARBA00004141"/>
    </source>
</evidence>
<feature type="transmembrane region" description="Helical" evidence="8">
    <location>
        <begin position="75"/>
        <end position="98"/>
    </location>
</feature>
<feature type="transmembrane region" description="Helical" evidence="8">
    <location>
        <begin position="163"/>
        <end position="186"/>
    </location>
</feature>
<evidence type="ECO:0000313" key="10">
    <source>
        <dbReference type="Proteomes" id="UP001311799"/>
    </source>
</evidence>
<feature type="transmembrane region" description="Helical" evidence="8">
    <location>
        <begin position="105"/>
        <end position="125"/>
    </location>
</feature>
<dbReference type="Proteomes" id="UP001311799">
    <property type="component" value="Unassembled WGS sequence"/>
</dbReference>
<feature type="transmembrane region" description="Helical" evidence="8">
    <location>
        <begin position="131"/>
        <end position="151"/>
    </location>
</feature>